<proteinExistence type="predicted"/>
<feature type="region of interest" description="Disordered" evidence="1">
    <location>
        <begin position="1"/>
        <end position="20"/>
    </location>
</feature>
<evidence type="ECO:0000313" key="4">
    <source>
        <dbReference type="Proteomes" id="UP001054889"/>
    </source>
</evidence>
<sequence length="120" mass="12731">MNGSNIVSAKRDPSLCSTTSSWSLTTCGRSARSCETTTRRWRKLLLQVAGHKDLLEGDSGRRAAARLSKELRPAGVDVDGGQAGEAEPEPGAGLEDTFVIPHHDEGRLLPSAGMQNTGSE</sequence>
<keyword evidence="4" id="KW-1185">Reference proteome</keyword>
<dbReference type="AlphaFoldDB" id="A0AAV5FTS6"/>
<evidence type="ECO:0000313" key="2">
    <source>
        <dbReference type="EMBL" id="GJN06401.1"/>
    </source>
</evidence>
<evidence type="ECO:0000313" key="3">
    <source>
        <dbReference type="EMBL" id="GJN38067.1"/>
    </source>
</evidence>
<protein>
    <submittedName>
        <fullName evidence="3">Uncharacterized protein</fullName>
    </submittedName>
</protein>
<organism evidence="3 4">
    <name type="scientific">Eleusine coracana subsp. coracana</name>
    <dbReference type="NCBI Taxonomy" id="191504"/>
    <lineage>
        <taxon>Eukaryota</taxon>
        <taxon>Viridiplantae</taxon>
        <taxon>Streptophyta</taxon>
        <taxon>Embryophyta</taxon>
        <taxon>Tracheophyta</taxon>
        <taxon>Spermatophyta</taxon>
        <taxon>Magnoliopsida</taxon>
        <taxon>Liliopsida</taxon>
        <taxon>Poales</taxon>
        <taxon>Poaceae</taxon>
        <taxon>PACMAD clade</taxon>
        <taxon>Chloridoideae</taxon>
        <taxon>Cynodonteae</taxon>
        <taxon>Eleusininae</taxon>
        <taxon>Eleusine</taxon>
    </lineage>
</organism>
<reference evidence="3" key="2">
    <citation type="submission" date="2021-12" db="EMBL/GenBank/DDBJ databases">
        <title>Resequencing data analysis of finger millet.</title>
        <authorList>
            <person name="Hatakeyama M."/>
            <person name="Aluri S."/>
            <person name="Balachadran M.T."/>
            <person name="Sivarajan S.R."/>
            <person name="Poveda L."/>
            <person name="Shimizu-Inatsugi R."/>
            <person name="Schlapbach R."/>
            <person name="Sreeman S.M."/>
            <person name="Shimizu K.K."/>
        </authorList>
    </citation>
    <scope>NUCLEOTIDE SEQUENCE</scope>
</reference>
<dbReference type="Proteomes" id="UP001054889">
    <property type="component" value="Unassembled WGS sequence"/>
</dbReference>
<dbReference type="EMBL" id="BQKI01000095">
    <property type="protein sequence ID" value="GJN38067.1"/>
    <property type="molecule type" value="Genomic_DNA"/>
</dbReference>
<evidence type="ECO:0000256" key="1">
    <source>
        <dbReference type="SAM" id="MobiDB-lite"/>
    </source>
</evidence>
<gene>
    <name evidence="3" type="primary">gb27075</name>
    <name evidence="2" type="synonym">ga24129</name>
    <name evidence="2" type="ORF">PR202_ga24129</name>
    <name evidence="3" type="ORF">PR202_gb27075</name>
</gene>
<dbReference type="EMBL" id="BQKI01000012">
    <property type="protein sequence ID" value="GJN06401.1"/>
    <property type="molecule type" value="Genomic_DNA"/>
</dbReference>
<comment type="caution">
    <text evidence="3">The sequence shown here is derived from an EMBL/GenBank/DDBJ whole genome shotgun (WGS) entry which is preliminary data.</text>
</comment>
<name>A0AAV5FTS6_ELECO</name>
<feature type="region of interest" description="Disordered" evidence="1">
    <location>
        <begin position="72"/>
        <end position="120"/>
    </location>
</feature>
<accession>A0AAV5FTS6</accession>
<reference evidence="3" key="1">
    <citation type="journal article" date="2018" name="DNA Res.">
        <title>Multiple hybrid de novo genome assembly of finger millet, an orphan allotetraploid crop.</title>
        <authorList>
            <person name="Hatakeyama M."/>
            <person name="Aluri S."/>
            <person name="Balachadran M.T."/>
            <person name="Sivarajan S.R."/>
            <person name="Patrignani A."/>
            <person name="Gruter S."/>
            <person name="Poveda L."/>
            <person name="Shimizu-Inatsugi R."/>
            <person name="Baeten J."/>
            <person name="Francoijs K.J."/>
            <person name="Nataraja K.N."/>
            <person name="Reddy Y.A.N."/>
            <person name="Phadnis S."/>
            <person name="Ravikumar R.L."/>
            <person name="Schlapbach R."/>
            <person name="Sreeman S.M."/>
            <person name="Shimizu K.K."/>
        </authorList>
    </citation>
    <scope>NUCLEOTIDE SEQUENCE</scope>
</reference>